<evidence type="ECO:0000313" key="2">
    <source>
        <dbReference type="Proteomes" id="UP000254876"/>
    </source>
</evidence>
<accession>A0A6I5UY51</accession>
<dbReference type="AlphaFoldDB" id="A0A6I5UY51"/>
<sequence length="81" mass="9180">MKIKVILIIILFVVIAISSIKYIDLCISKKYETQLEGLSPTKEQLEEVNNLEKKIDGDKKIAFSIIVLSLVAIYPISLMKK</sequence>
<dbReference type="Proteomes" id="UP000254876">
    <property type="component" value="Unassembled WGS sequence"/>
</dbReference>
<dbReference type="RefSeq" id="WP_009089135.1">
    <property type="nucleotide sequence ID" value="NZ_BQKR01000012.1"/>
</dbReference>
<evidence type="ECO:0000313" key="1">
    <source>
        <dbReference type="EMBL" id="STD00355.1"/>
    </source>
</evidence>
<dbReference type="EMBL" id="UFYD01000001">
    <property type="protein sequence ID" value="STD00355.1"/>
    <property type="molecule type" value="Genomic_DNA"/>
</dbReference>
<comment type="caution">
    <text evidence="1">The sequence shown here is derived from an EMBL/GenBank/DDBJ whole genome shotgun (WGS) entry which is preliminary data.</text>
</comment>
<proteinExistence type="predicted"/>
<name>A0A6I5UY51_9FLAO</name>
<dbReference type="GeneID" id="56684556"/>
<reference evidence="1 2" key="1">
    <citation type="submission" date="2018-06" db="EMBL/GenBank/DDBJ databases">
        <authorList>
            <consortium name="Pathogen Informatics"/>
            <person name="Doyle S."/>
        </authorList>
    </citation>
    <scope>NUCLEOTIDE SEQUENCE [LARGE SCALE GENOMIC DNA]</scope>
    <source>
        <strain evidence="1 2">NCTC10588</strain>
    </source>
</reference>
<gene>
    <name evidence="1" type="ORF">NCTC10588_01468</name>
</gene>
<organism evidence="1 2">
    <name type="scientific">Elizabethkingia anophelis</name>
    <dbReference type="NCBI Taxonomy" id="1117645"/>
    <lineage>
        <taxon>Bacteria</taxon>
        <taxon>Pseudomonadati</taxon>
        <taxon>Bacteroidota</taxon>
        <taxon>Flavobacteriia</taxon>
        <taxon>Flavobacteriales</taxon>
        <taxon>Weeksellaceae</taxon>
        <taxon>Elizabethkingia</taxon>
    </lineage>
</organism>
<protein>
    <submittedName>
        <fullName evidence="1">Uncharacterized protein</fullName>
    </submittedName>
</protein>